<evidence type="ECO:0000313" key="3">
    <source>
        <dbReference type="EMBL" id="ALE92392.1"/>
    </source>
</evidence>
<dbReference type="Pfam" id="PF02583">
    <property type="entry name" value="Trns_repr_metal"/>
    <property type="match status" value="1"/>
</dbReference>
<dbReference type="GO" id="GO:0045892">
    <property type="term" value="P:negative regulation of DNA-templated transcription"/>
    <property type="evidence" value="ECO:0007669"/>
    <property type="project" value="UniProtKB-ARBA"/>
</dbReference>
<dbReference type="GO" id="GO:0003677">
    <property type="term" value="F:DNA binding"/>
    <property type="evidence" value="ECO:0007669"/>
    <property type="project" value="InterPro"/>
</dbReference>
<name>A0A0M4QFR6_9MICC</name>
<dbReference type="GO" id="GO:0046872">
    <property type="term" value="F:metal ion binding"/>
    <property type="evidence" value="ECO:0007669"/>
    <property type="project" value="InterPro"/>
</dbReference>
<dbReference type="PANTHER" id="PTHR33677:SF5">
    <property type="entry name" value="TRANSCRIPTIONAL REPRESSOR FRMR"/>
    <property type="match status" value="1"/>
</dbReference>
<dbReference type="Gene3D" id="1.20.58.1000">
    <property type="entry name" value="Metal-sensitive repressor, helix protomer"/>
    <property type="match status" value="1"/>
</dbReference>
<dbReference type="EMBL" id="CP012677">
    <property type="protein sequence ID" value="ALE92392.1"/>
    <property type="molecule type" value="Genomic_DNA"/>
</dbReference>
<dbReference type="Proteomes" id="UP000062833">
    <property type="component" value="Chromosome"/>
</dbReference>
<sequence>MELDKTEIAPVINRLKRAQGQLAAVTRMLEEGRDCKDVVTQLAAVSKALDRAGFVIIATGLEQCIRSDDTGMDKKDMEKLFLSLA</sequence>
<dbReference type="InterPro" id="IPR038390">
    <property type="entry name" value="Metal_Tscrpt_repr_sf"/>
</dbReference>
<reference evidence="4" key="1">
    <citation type="submission" date="2015-09" db="EMBL/GenBank/DDBJ databases">
        <title>Complete genome of Arthrobacter alpinus strain R3.8.</title>
        <authorList>
            <person name="See-Too W.S."/>
            <person name="Chan K.G."/>
        </authorList>
    </citation>
    <scope>NUCLEOTIDE SEQUENCE [LARGE SCALE GENOMIC DNA]</scope>
    <source>
        <strain evidence="4">R3.8</strain>
    </source>
</reference>
<evidence type="ECO:0000256" key="2">
    <source>
        <dbReference type="ARBA" id="ARBA00023008"/>
    </source>
</evidence>
<proteinExistence type="inferred from homology"/>
<dbReference type="CDD" id="cd10148">
    <property type="entry name" value="CsoR-like_DUF156"/>
    <property type="match status" value="1"/>
</dbReference>
<evidence type="ECO:0000256" key="1">
    <source>
        <dbReference type="ARBA" id="ARBA00005428"/>
    </source>
</evidence>
<organism evidence="3 4">
    <name type="scientific">Arthrobacter alpinus</name>
    <dbReference type="NCBI Taxonomy" id="656366"/>
    <lineage>
        <taxon>Bacteria</taxon>
        <taxon>Bacillati</taxon>
        <taxon>Actinomycetota</taxon>
        <taxon>Actinomycetes</taxon>
        <taxon>Micrococcales</taxon>
        <taxon>Micrococcaceae</taxon>
        <taxon>Arthrobacter</taxon>
    </lineage>
</organism>
<dbReference type="PANTHER" id="PTHR33677">
    <property type="entry name" value="TRANSCRIPTIONAL REPRESSOR FRMR-RELATED"/>
    <property type="match status" value="1"/>
</dbReference>
<gene>
    <name evidence="3" type="ORF">AOC05_08810</name>
</gene>
<protein>
    <submittedName>
        <fullName evidence="3">Cytoplasmic protein</fullName>
    </submittedName>
</protein>
<evidence type="ECO:0000313" key="4">
    <source>
        <dbReference type="Proteomes" id="UP000062833"/>
    </source>
</evidence>
<dbReference type="InterPro" id="IPR003735">
    <property type="entry name" value="Metal_Tscrpt_repr"/>
</dbReference>
<keyword evidence="4" id="KW-1185">Reference proteome</keyword>
<dbReference type="KEGG" id="aaq:AOC05_08810"/>
<accession>A0A0M4QFR6</accession>
<keyword evidence="2" id="KW-0186">Copper</keyword>
<dbReference type="AlphaFoldDB" id="A0A0M4QFR6"/>
<comment type="similarity">
    <text evidence="1">Belongs to the CsoR family.</text>
</comment>
<dbReference type="PATRIC" id="fig|656366.3.peg.1914"/>
<dbReference type="OrthoDB" id="9809524at2"/>
<dbReference type="RefSeq" id="WP_062006908.1">
    <property type="nucleotide sequence ID" value="NZ_CP012677.1"/>
</dbReference>